<evidence type="ECO:0000313" key="3">
    <source>
        <dbReference type="Proteomes" id="UP000036403"/>
    </source>
</evidence>
<evidence type="ECO:0000313" key="2">
    <source>
        <dbReference type="EMBL" id="KMQ84314.1"/>
    </source>
</evidence>
<feature type="compositionally biased region" description="Acidic residues" evidence="1">
    <location>
        <begin position="81"/>
        <end position="94"/>
    </location>
</feature>
<dbReference type="Proteomes" id="UP000036403">
    <property type="component" value="Unassembled WGS sequence"/>
</dbReference>
<accession>A0A0J7K1Z1</accession>
<feature type="compositionally biased region" description="Basic and acidic residues" evidence="1">
    <location>
        <begin position="102"/>
        <end position="115"/>
    </location>
</feature>
<proteinExistence type="predicted"/>
<dbReference type="AlphaFoldDB" id="A0A0J7K1Z1"/>
<organism evidence="2 3">
    <name type="scientific">Lasius niger</name>
    <name type="common">Black garden ant</name>
    <dbReference type="NCBI Taxonomy" id="67767"/>
    <lineage>
        <taxon>Eukaryota</taxon>
        <taxon>Metazoa</taxon>
        <taxon>Ecdysozoa</taxon>
        <taxon>Arthropoda</taxon>
        <taxon>Hexapoda</taxon>
        <taxon>Insecta</taxon>
        <taxon>Pterygota</taxon>
        <taxon>Neoptera</taxon>
        <taxon>Endopterygota</taxon>
        <taxon>Hymenoptera</taxon>
        <taxon>Apocrita</taxon>
        <taxon>Aculeata</taxon>
        <taxon>Formicoidea</taxon>
        <taxon>Formicidae</taxon>
        <taxon>Formicinae</taxon>
        <taxon>Lasius</taxon>
        <taxon>Lasius</taxon>
    </lineage>
</organism>
<keyword evidence="3" id="KW-1185">Reference proteome</keyword>
<feature type="compositionally biased region" description="Basic and acidic residues" evidence="1">
    <location>
        <begin position="62"/>
        <end position="78"/>
    </location>
</feature>
<dbReference type="PaxDb" id="67767-A0A0J7K1Z1"/>
<gene>
    <name evidence="2" type="ORF">RF55_17978</name>
</gene>
<reference evidence="2 3" key="1">
    <citation type="submission" date="2015-04" db="EMBL/GenBank/DDBJ databases">
        <title>Lasius niger genome sequencing.</title>
        <authorList>
            <person name="Konorov E.A."/>
            <person name="Nikitin M.A."/>
            <person name="Kirill M.V."/>
            <person name="Chang P."/>
        </authorList>
    </citation>
    <scope>NUCLEOTIDE SEQUENCE [LARGE SCALE GENOMIC DNA]</scope>
    <source>
        <tissue evidence="2">Whole</tissue>
    </source>
</reference>
<protein>
    <submittedName>
        <fullName evidence="2">Uncharacterized protein</fullName>
    </submittedName>
</protein>
<dbReference type="EMBL" id="LBMM01016761">
    <property type="protein sequence ID" value="KMQ84314.1"/>
    <property type="molecule type" value="Genomic_DNA"/>
</dbReference>
<evidence type="ECO:0000256" key="1">
    <source>
        <dbReference type="SAM" id="MobiDB-lite"/>
    </source>
</evidence>
<feature type="region of interest" description="Disordered" evidence="1">
    <location>
        <begin position="61"/>
        <end position="119"/>
    </location>
</feature>
<name>A0A0J7K1Z1_LASNI</name>
<comment type="caution">
    <text evidence="2">The sequence shown here is derived from an EMBL/GenBank/DDBJ whole genome shotgun (WGS) entry which is preliminary data.</text>
</comment>
<sequence length="126" mass="14181">MSGEEQRKRAEGKSWKLNRRPPYLLEVKRIGDPNLTDMLPANVDAMEEEVEVPMASQAIEEPEAREQLEAREQPKASEELVALEEEPEVPEEVDSQAIDVDNIGKETAPDEDGTKQHSAVVLKYKV</sequence>